<organism evidence="12 13">
    <name type="scientific">Stemphylium lycopersici</name>
    <name type="common">Tomato gray leaf spot disease fungus</name>
    <name type="synonym">Thyrospora lycopersici</name>
    <dbReference type="NCBI Taxonomy" id="183478"/>
    <lineage>
        <taxon>Eukaryota</taxon>
        <taxon>Fungi</taxon>
        <taxon>Dikarya</taxon>
        <taxon>Ascomycota</taxon>
        <taxon>Pezizomycotina</taxon>
        <taxon>Dothideomycetes</taxon>
        <taxon>Pleosporomycetidae</taxon>
        <taxon>Pleosporales</taxon>
        <taxon>Pleosporineae</taxon>
        <taxon>Pleosporaceae</taxon>
        <taxon>Stemphylium</taxon>
    </lineage>
</organism>
<dbReference type="PANTHER" id="PTHR10782:SF4">
    <property type="entry name" value="TONALLI, ISOFORM E"/>
    <property type="match status" value="1"/>
</dbReference>
<dbReference type="Pfam" id="PF02891">
    <property type="entry name" value="zf-MIZ"/>
    <property type="match status" value="1"/>
</dbReference>
<dbReference type="GO" id="GO:0008270">
    <property type="term" value="F:zinc ion binding"/>
    <property type="evidence" value="ECO:0007669"/>
    <property type="project" value="UniProtKB-KW"/>
</dbReference>
<comment type="similarity">
    <text evidence="2">Belongs to the PIAS family.</text>
</comment>
<sequence>MESSSLQRMAATITERSKTLINNDLKKILKEEGTSQTGNKAALQARVIGLITDAVSRADAELLQRLQYRVQNHGVAPPRATSSSAAPAYSQPPPVANGYTMPGAYQTTAAYPSYQPQQPPMPPRPTYFFKDSPFFEIRELVLSNISLDASPTHRATVSKNLVLNEAQTGRLKSDPSLRLLLFSALEQPLAPYSRLDIAFPSQIEVKVNDQEVKANYKGLKNKPGSTRPADITDFVRTKVANQRNSVLITYALTQKAMMKNANDPDIEVGSSVMSLKDPISTLRIVTPCRSTVCTHNQCFDADSFLQLQEQAPTWTCPICSKIISYEALAVDQYVEEILNKARNTDQVTIQPSGEWSTEKDVKPSQNGHDDESDDDLVEITDYRIQAIKTEAAPTPTSLSTPPLPSREPSTAPRSGQKRPSEVVDLTLSDDDEPVRPAKKVAYTTPNSLPDHSRRYQLPPLGSHSRPPPPSYHSGSASMRSDYSRPPSTPPSRHAYHTYRPAQPSRSGYPGQGTSSSYPAHVGSSSP</sequence>
<dbReference type="GO" id="GO:0016874">
    <property type="term" value="F:ligase activity"/>
    <property type="evidence" value="ECO:0007669"/>
    <property type="project" value="UniProtKB-KW"/>
</dbReference>
<comment type="caution">
    <text evidence="12">The sequence shown here is derived from an EMBL/GenBank/DDBJ whole genome shotgun (WGS) entry which is preliminary data.</text>
</comment>
<dbReference type="AlphaFoldDB" id="A0A364N3D8"/>
<protein>
    <submittedName>
        <fullName evidence="12">E3 sumo-protein ligase pias1</fullName>
    </submittedName>
</protein>
<feature type="compositionally biased region" description="Low complexity" evidence="9">
    <location>
        <begin position="389"/>
        <end position="410"/>
    </location>
</feature>
<dbReference type="InterPro" id="IPR013083">
    <property type="entry name" value="Znf_RING/FYVE/PHD"/>
</dbReference>
<dbReference type="STRING" id="183478.A0A364N3D8"/>
<evidence type="ECO:0000259" key="10">
    <source>
        <dbReference type="PROSITE" id="PS51044"/>
    </source>
</evidence>
<evidence type="ECO:0000313" key="12">
    <source>
        <dbReference type="EMBL" id="RAR11022.1"/>
    </source>
</evidence>
<dbReference type="InterPro" id="IPR038654">
    <property type="entry name" value="PINIT_sf"/>
</dbReference>
<dbReference type="EMBL" id="QGDH01000061">
    <property type="protein sequence ID" value="RAR11022.1"/>
    <property type="molecule type" value="Genomic_DNA"/>
</dbReference>
<dbReference type="Gene3D" id="2.60.120.780">
    <property type="entry name" value="PINIT domain"/>
    <property type="match status" value="1"/>
</dbReference>
<evidence type="ECO:0000256" key="9">
    <source>
        <dbReference type="SAM" id="MobiDB-lite"/>
    </source>
</evidence>
<accession>A0A364N3D8</accession>
<feature type="domain" description="SP-RING-type" evidence="10">
    <location>
        <begin position="262"/>
        <end position="343"/>
    </location>
</feature>
<keyword evidence="12" id="KW-0436">Ligase</keyword>
<evidence type="ECO:0000256" key="4">
    <source>
        <dbReference type="ARBA" id="ARBA00022723"/>
    </source>
</evidence>
<evidence type="ECO:0000256" key="1">
    <source>
        <dbReference type="ARBA" id="ARBA00004718"/>
    </source>
</evidence>
<keyword evidence="4" id="KW-0479">Metal-binding</keyword>
<dbReference type="CDD" id="cd16792">
    <property type="entry name" value="SP-RING_Siz-like"/>
    <property type="match status" value="1"/>
</dbReference>
<dbReference type="OrthoDB" id="28127at2759"/>
<dbReference type="Gene3D" id="3.30.40.10">
    <property type="entry name" value="Zinc/RING finger domain, C3HC4 (zinc finger)"/>
    <property type="match status" value="1"/>
</dbReference>
<dbReference type="InterPro" id="IPR023321">
    <property type="entry name" value="PINIT"/>
</dbReference>
<evidence type="ECO:0000259" key="11">
    <source>
        <dbReference type="PROSITE" id="PS51466"/>
    </source>
</evidence>
<dbReference type="GO" id="GO:0061665">
    <property type="term" value="F:SUMO ligase activity"/>
    <property type="evidence" value="ECO:0007669"/>
    <property type="project" value="TreeGrafter"/>
</dbReference>
<dbReference type="GO" id="GO:0016925">
    <property type="term" value="P:protein sumoylation"/>
    <property type="evidence" value="ECO:0007669"/>
    <property type="project" value="UniProtKB-UniPathway"/>
</dbReference>
<gene>
    <name evidence="12" type="ORF">DDE83_004780</name>
</gene>
<keyword evidence="5 8" id="KW-0863">Zinc-finger</keyword>
<dbReference type="GO" id="GO:0000785">
    <property type="term" value="C:chromatin"/>
    <property type="evidence" value="ECO:0007669"/>
    <property type="project" value="TreeGrafter"/>
</dbReference>
<feature type="compositionally biased region" description="Polar residues" evidence="9">
    <location>
        <begin position="511"/>
        <end position="526"/>
    </location>
</feature>
<feature type="region of interest" description="Disordered" evidence="9">
    <location>
        <begin position="348"/>
        <end position="526"/>
    </location>
</feature>
<reference evidence="13" key="1">
    <citation type="submission" date="2018-05" db="EMBL/GenBank/DDBJ databases">
        <title>Draft genome sequence of Stemphylium lycopersici strain CIDEFI 213.</title>
        <authorList>
            <person name="Medina R."/>
            <person name="Franco M.E.E."/>
            <person name="Lucentini C.G."/>
            <person name="Saparrat M.C.N."/>
            <person name="Balatti P.A."/>
        </authorList>
    </citation>
    <scope>NUCLEOTIDE SEQUENCE [LARGE SCALE GENOMIC DNA]</scope>
    <source>
        <strain evidence="13">CIDEFI 213</strain>
    </source>
</reference>
<comment type="pathway">
    <text evidence="1">Protein modification; protein sumoylation.</text>
</comment>
<feature type="region of interest" description="Disordered" evidence="9">
    <location>
        <begin position="74"/>
        <end position="101"/>
    </location>
</feature>
<feature type="compositionally biased region" description="Low complexity" evidence="9">
    <location>
        <begin position="76"/>
        <end position="89"/>
    </location>
</feature>
<evidence type="ECO:0000256" key="2">
    <source>
        <dbReference type="ARBA" id="ARBA00005383"/>
    </source>
</evidence>
<name>A0A364N3D8_STELY</name>
<dbReference type="InterPro" id="IPR004181">
    <property type="entry name" value="Znf_MIZ"/>
</dbReference>
<evidence type="ECO:0000256" key="6">
    <source>
        <dbReference type="ARBA" id="ARBA00022786"/>
    </source>
</evidence>
<dbReference type="SMART" id="SM00513">
    <property type="entry name" value="SAP"/>
    <property type="match status" value="1"/>
</dbReference>
<evidence type="ECO:0000256" key="8">
    <source>
        <dbReference type="PROSITE-ProRule" id="PRU00452"/>
    </source>
</evidence>
<feature type="domain" description="PINIT" evidence="11">
    <location>
        <begin position="115"/>
        <end position="285"/>
    </location>
</feature>
<dbReference type="PROSITE" id="PS51044">
    <property type="entry name" value="ZF_SP_RING"/>
    <property type="match status" value="1"/>
</dbReference>
<evidence type="ECO:0000256" key="3">
    <source>
        <dbReference type="ARBA" id="ARBA00022679"/>
    </source>
</evidence>
<keyword evidence="3" id="KW-0808">Transferase</keyword>
<dbReference type="PROSITE" id="PS51466">
    <property type="entry name" value="PINIT"/>
    <property type="match status" value="1"/>
</dbReference>
<dbReference type="InterPro" id="IPR031141">
    <property type="entry name" value="SIZ1/2_SP-RING"/>
</dbReference>
<evidence type="ECO:0000256" key="7">
    <source>
        <dbReference type="ARBA" id="ARBA00022833"/>
    </source>
</evidence>
<proteinExistence type="inferred from homology"/>
<keyword evidence="13" id="KW-1185">Reference proteome</keyword>
<dbReference type="InterPro" id="IPR003034">
    <property type="entry name" value="SAP_dom"/>
</dbReference>
<dbReference type="UniPathway" id="UPA00886"/>
<evidence type="ECO:0000313" key="13">
    <source>
        <dbReference type="Proteomes" id="UP000249619"/>
    </source>
</evidence>
<evidence type="ECO:0000256" key="5">
    <source>
        <dbReference type="ARBA" id="ARBA00022771"/>
    </source>
</evidence>
<keyword evidence="6" id="KW-0833">Ubl conjugation pathway</keyword>
<dbReference type="Pfam" id="PF14324">
    <property type="entry name" value="PINIT"/>
    <property type="match status" value="1"/>
</dbReference>
<dbReference type="Proteomes" id="UP000249619">
    <property type="component" value="Unassembled WGS sequence"/>
</dbReference>
<keyword evidence="7" id="KW-0862">Zinc</keyword>
<dbReference type="PANTHER" id="PTHR10782">
    <property type="entry name" value="ZINC FINGER MIZ DOMAIN-CONTAINING PROTEIN"/>
    <property type="match status" value="1"/>
</dbReference>